<feature type="transmembrane region" description="Helical" evidence="5">
    <location>
        <begin position="200"/>
        <end position="218"/>
    </location>
</feature>
<evidence type="ECO:0000256" key="4">
    <source>
        <dbReference type="ARBA" id="ARBA00023136"/>
    </source>
</evidence>
<comment type="caution">
    <text evidence="6">The sequence shown here is derived from an EMBL/GenBank/DDBJ whole genome shotgun (WGS) entry which is preliminary data.</text>
</comment>
<protein>
    <submittedName>
        <fullName evidence="6">ABC superfamily ATP binding cassette transporter, permease protein</fullName>
    </submittedName>
</protein>
<reference evidence="6 7" key="1">
    <citation type="journal article" date="2015" name="Genome Announc.">
        <title>Expanding the biotechnology potential of lactobacilli through comparative genomics of 213 strains and associated genera.</title>
        <authorList>
            <person name="Sun Z."/>
            <person name="Harris H.M."/>
            <person name="McCann A."/>
            <person name="Guo C."/>
            <person name="Argimon S."/>
            <person name="Zhang W."/>
            <person name="Yang X."/>
            <person name="Jeffery I.B."/>
            <person name="Cooney J.C."/>
            <person name="Kagawa T.F."/>
            <person name="Liu W."/>
            <person name="Song Y."/>
            <person name="Salvetti E."/>
            <person name="Wrobel A."/>
            <person name="Rasinkangas P."/>
            <person name="Parkhill J."/>
            <person name="Rea M.C."/>
            <person name="O'Sullivan O."/>
            <person name="Ritari J."/>
            <person name="Douillard F.P."/>
            <person name="Paul Ross R."/>
            <person name="Yang R."/>
            <person name="Briner A.E."/>
            <person name="Felis G.E."/>
            <person name="de Vos W.M."/>
            <person name="Barrangou R."/>
            <person name="Klaenhammer T.R."/>
            <person name="Caufield P.W."/>
            <person name="Cui Y."/>
            <person name="Zhang H."/>
            <person name="O'Toole P.W."/>
        </authorList>
    </citation>
    <scope>NUCLEOTIDE SEQUENCE [LARGE SCALE GENOMIC DNA]</scope>
    <source>
        <strain evidence="6 7">DSM 16634</strain>
    </source>
</reference>
<dbReference type="EMBL" id="AZFT01000009">
    <property type="protein sequence ID" value="KRL87144.1"/>
    <property type="molecule type" value="Genomic_DNA"/>
</dbReference>
<feature type="transmembrane region" description="Helical" evidence="5">
    <location>
        <begin position="159"/>
        <end position="180"/>
    </location>
</feature>
<dbReference type="Proteomes" id="UP000051324">
    <property type="component" value="Unassembled WGS sequence"/>
</dbReference>
<keyword evidence="7" id="KW-1185">Reference proteome</keyword>
<evidence type="ECO:0000256" key="3">
    <source>
        <dbReference type="ARBA" id="ARBA00022989"/>
    </source>
</evidence>
<dbReference type="GO" id="GO:0005886">
    <property type="term" value="C:plasma membrane"/>
    <property type="evidence" value="ECO:0007669"/>
    <property type="project" value="UniProtKB-ARBA"/>
</dbReference>
<dbReference type="eggNOG" id="COG0619">
    <property type="taxonomic scope" value="Bacteria"/>
</dbReference>
<keyword evidence="4 5" id="KW-0472">Membrane</keyword>
<dbReference type="PATRIC" id="fig|1423724.4.peg.459"/>
<organism evidence="6 7">
    <name type="scientific">Ligilactobacillus apodemi DSM 16634 = JCM 16172</name>
    <dbReference type="NCBI Taxonomy" id="1423724"/>
    <lineage>
        <taxon>Bacteria</taxon>
        <taxon>Bacillati</taxon>
        <taxon>Bacillota</taxon>
        <taxon>Bacilli</taxon>
        <taxon>Lactobacillales</taxon>
        <taxon>Lactobacillaceae</taxon>
        <taxon>Ligilactobacillus</taxon>
    </lineage>
</organism>
<dbReference type="CDD" id="cd16914">
    <property type="entry name" value="EcfT"/>
    <property type="match status" value="1"/>
</dbReference>
<keyword evidence="2 5" id="KW-0812">Transmembrane</keyword>
<feature type="transmembrane region" description="Helical" evidence="5">
    <location>
        <begin position="6"/>
        <end position="22"/>
    </location>
</feature>
<feature type="transmembrane region" description="Helical" evidence="5">
    <location>
        <begin position="50"/>
        <end position="68"/>
    </location>
</feature>
<dbReference type="InterPro" id="IPR003339">
    <property type="entry name" value="ABC/ECF_trnsptr_transmembrane"/>
</dbReference>
<comment type="subcellular location">
    <subcellularLocation>
        <location evidence="1">Membrane</location>
        <topology evidence="1">Multi-pass membrane protein</topology>
    </subcellularLocation>
</comment>
<evidence type="ECO:0000313" key="6">
    <source>
        <dbReference type="EMBL" id="KRL87144.1"/>
    </source>
</evidence>
<sequence>MFRLNASILVLIMFGLGLQIAFSHSFLANLVVCCFCLGYLLLSAADLKKLGLVLLFTLPLALGTWWSFIKFSTQDPWQNALLYTSRLYAYLLLGASLLLSYSLEKILFSLSYRLKLSTTFVYGFLAAANLLSSLKKQLQVIRYSAYSRGTKYHFYRPGIYLRLVVTALSWSEALAQAMTAQGFSEGYPRTRVFSDSLPKWQWGLLFLSLIGYLALVIWT</sequence>
<keyword evidence="3 5" id="KW-1133">Transmembrane helix</keyword>
<dbReference type="STRING" id="1423724.FC32_GL000438"/>
<evidence type="ECO:0000256" key="5">
    <source>
        <dbReference type="SAM" id="Phobius"/>
    </source>
</evidence>
<name>A0A0R1U7A3_9LACO</name>
<evidence type="ECO:0000256" key="1">
    <source>
        <dbReference type="ARBA" id="ARBA00004141"/>
    </source>
</evidence>
<feature type="transmembrane region" description="Helical" evidence="5">
    <location>
        <begin position="80"/>
        <end position="99"/>
    </location>
</feature>
<dbReference type="AlphaFoldDB" id="A0A0R1U7A3"/>
<evidence type="ECO:0000313" key="7">
    <source>
        <dbReference type="Proteomes" id="UP000051324"/>
    </source>
</evidence>
<evidence type="ECO:0000256" key="2">
    <source>
        <dbReference type="ARBA" id="ARBA00022692"/>
    </source>
</evidence>
<feature type="transmembrane region" description="Helical" evidence="5">
    <location>
        <begin position="27"/>
        <end position="44"/>
    </location>
</feature>
<accession>A0A0R1U7A3</accession>
<proteinExistence type="predicted"/>
<gene>
    <name evidence="6" type="ORF">FC32_GL000438</name>
</gene>